<dbReference type="AlphaFoldDB" id="A0A1H7CY57"/>
<evidence type="ECO:0000313" key="3">
    <source>
        <dbReference type="Proteomes" id="UP000199223"/>
    </source>
</evidence>
<accession>A0A1H7CY57</accession>
<feature type="region of interest" description="Disordered" evidence="1">
    <location>
        <begin position="1"/>
        <end position="30"/>
    </location>
</feature>
<keyword evidence="3" id="KW-1185">Reference proteome</keyword>
<dbReference type="Proteomes" id="UP000199223">
    <property type="component" value="Unassembled WGS sequence"/>
</dbReference>
<protein>
    <submittedName>
        <fullName evidence="2">Uncharacterized protein</fullName>
    </submittedName>
</protein>
<dbReference type="OrthoDB" id="9797501at2"/>
<name>A0A1H7CY57_9DEIO</name>
<sequence>MGKYPPERLRGLTPMKALGAGESSHTHRVRAPEEVNEWFAAMSPEERGLMLLQAYRGTAPGRAALDLEHEKIRREWRTGKYDSQRDLCRALGVSKSAVSRVLKTA</sequence>
<dbReference type="STRING" id="856736.SAMN04488058_1493"/>
<dbReference type="CDD" id="cd00093">
    <property type="entry name" value="HTH_XRE"/>
    <property type="match status" value="1"/>
</dbReference>
<dbReference type="InterPro" id="IPR001387">
    <property type="entry name" value="Cro/C1-type_HTH"/>
</dbReference>
<evidence type="ECO:0000313" key="2">
    <source>
        <dbReference type="EMBL" id="SEJ94653.1"/>
    </source>
</evidence>
<proteinExistence type="predicted"/>
<gene>
    <name evidence="2" type="ORF">SAMN04488058_1493</name>
</gene>
<organism evidence="2 3">
    <name type="scientific">Deinococcus reticulitermitis</name>
    <dbReference type="NCBI Taxonomy" id="856736"/>
    <lineage>
        <taxon>Bacteria</taxon>
        <taxon>Thermotogati</taxon>
        <taxon>Deinococcota</taxon>
        <taxon>Deinococci</taxon>
        <taxon>Deinococcales</taxon>
        <taxon>Deinococcaceae</taxon>
        <taxon>Deinococcus</taxon>
    </lineage>
</organism>
<evidence type="ECO:0000256" key="1">
    <source>
        <dbReference type="SAM" id="MobiDB-lite"/>
    </source>
</evidence>
<dbReference type="RefSeq" id="WP_143068427.1">
    <property type="nucleotide sequence ID" value="NZ_FNZA01000049.1"/>
</dbReference>
<reference evidence="3" key="1">
    <citation type="submission" date="2016-10" db="EMBL/GenBank/DDBJ databases">
        <authorList>
            <person name="Varghese N."/>
            <person name="Submissions S."/>
        </authorList>
    </citation>
    <scope>NUCLEOTIDE SEQUENCE [LARGE SCALE GENOMIC DNA]</scope>
    <source>
        <strain evidence="3">CGMCC 1.10218</strain>
    </source>
</reference>
<feature type="compositionally biased region" description="Basic and acidic residues" evidence="1">
    <location>
        <begin position="1"/>
        <end position="10"/>
    </location>
</feature>
<dbReference type="EMBL" id="FNZA01000049">
    <property type="protein sequence ID" value="SEJ94653.1"/>
    <property type="molecule type" value="Genomic_DNA"/>
</dbReference>